<feature type="binding site" evidence="6">
    <location>
        <position position="6"/>
    </location>
    <ligand>
        <name>S-adenosyl-L-methionine</name>
        <dbReference type="ChEBI" id="CHEBI:59789"/>
    </ligand>
</feature>
<proteinExistence type="inferred from homology"/>
<protein>
    <recommendedName>
        <fullName evidence="7">rRNA adenine N(6)-methyltransferase</fullName>
        <ecNumber evidence="7">2.1.1.-</ecNumber>
    </recommendedName>
</protein>
<dbReference type="Gene3D" id="1.10.8.100">
    <property type="entry name" value="Ribosomal RNA adenine dimethylase-like, domain 2"/>
    <property type="match status" value="1"/>
</dbReference>
<dbReference type="Gene3D" id="3.40.50.150">
    <property type="entry name" value="Vaccinia Virus protein VP39"/>
    <property type="match status" value="1"/>
</dbReference>
<comment type="function">
    <text evidence="5">Mitochondrial transcription factor that confers selective promoter recognition on the core subunit of the yeast mitochondrial RNA polymerase. Interacts with DNA in a non-specific manner.</text>
</comment>
<dbReference type="AlphaFoldDB" id="A0A066VU09"/>
<evidence type="ECO:0000313" key="8">
    <source>
        <dbReference type="EMBL" id="KDN42289.1"/>
    </source>
</evidence>
<accession>A0A066VU09</accession>
<dbReference type="GO" id="GO:0003723">
    <property type="term" value="F:RNA binding"/>
    <property type="evidence" value="ECO:0007669"/>
    <property type="project" value="UniProtKB-UniRule"/>
</dbReference>
<keyword evidence="3 6" id="KW-0949">S-adenosyl-L-methionine</keyword>
<dbReference type="InterPro" id="IPR023165">
    <property type="entry name" value="rRNA_Ade_diMease-like_C"/>
</dbReference>
<dbReference type="OrthoDB" id="16079at2759"/>
<comment type="similarity">
    <text evidence="6 7">Belongs to the class I-like SAM-binding methyltransferase superfamily. rRNA adenine N(6)-methyltransferase family.</text>
</comment>
<sequence length="360" mass="40654">MYTFWVSNRKTINRIVEFMKLDQGPKKTVIEAWAGAGTVTNALVRHPSVEKVIALEDSTFYGSWLKRLPEDSPGFDSSKLIHLPLSGFKWETYTSIYHQGALDHLSEDLKIPRSHHDADWQADSPLVFFAHLPNSVHGELLFAQLTAAIATRSWLFQLGRVKLCFVCSESMVRRILSQPGDTTNRSKIGTIAQCMTDIEWHIPGHELLPFKDHVYPPTGIIGLRLTLGSSYGIPNENVATGVGKQALSFVTLEPKKQPLVEREVFEAMDYLMRKLYVLKAKPVHEALKTAAPGANDILKRLSKENPELARDEDETIDPSTPVYCLTNKQWVALARAFEIWPFRPQILIEEGLLPDVERKV</sequence>
<organism evidence="8 9">
    <name type="scientific">Tilletiaria anomala (strain ATCC 24038 / CBS 436.72 / UBC 951)</name>
    <dbReference type="NCBI Taxonomy" id="1037660"/>
    <lineage>
        <taxon>Eukaryota</taxon>
        <taxon>Fungi</taxon>
        <taxon>Dikarya</taxon>
        <taxon>Basidiomycota</taxon>
        <taxon>Ustilaginomycotina</taxon>
        <taxon>Exobasidiomycetes</taxon>
        <taxon>Georgefischeriales</taxon>
        <taxon>Tilletiariaceae</taxon>
        <taxon>Tilletiaria</taxon>
    </lineage>
</organism>
<evidence type="ECO:0000256" key="3">
    <source>
        <dbReference type="ARBA" id="ARBA00022691"/>
    </source>
</evidence>
<gene>
    <name evidence="8" type="ORF">K437DRAFT_226283</name>
</gene>
<keyword evidence="9" id="KW-1185">Reference proteome</keyword>
<dbReference type="InParanoid" id="A0A066VU09"/>
<dbReference type="OMA" id="WDYVTKH"/>
<dbReference type="GO" id="GO:0000179">
    <property type="term" value="F:rRNA (adenine-N6,N6-)-dimethyltransferase activity"/>
    <property type="evidence" value="ECO:0007669"/>
    <property type="project" value="UniProtKB-UniRule"/>
</dbReference>
<evidence type="ECO:0000256" key="7">
    <source>
        <dbReference type="RuleBase" id="RU362106"/>
    </source>
</evidence>
<keyword evidence="7" id="KW-0698">rRNA processing</keyword>
<dbReference type="EMBL" id="JMSN01000071">
    <property type="protein sequence ID" value="KDN42289.1"/>
    <property type="molecule type" value="Genomic_DNA"/>
</dbReference>
<evidence type="ECO:0000256" key="5">
    <source>
        <dbReference type="ARBA" id="ARBA00024915"/>
    </source>
</evidence>
<dbReference type="PANTHER" id="PTHR11727">
    <property type="entry name" value="DIMETHYLADENOSINE TRANSFERASE"/>
    <property type="match status" value="1"/>
</dbReference>
<dbReference type="Proteomes" id="UP000027361">
    <property type="component" value="Unassembled WGS sequence"/>
</dbReference>
<name>A0A066VU09_TILAU</name>
<dbReference type="EC" id="2.1.1.-" evidence="7"/>
<keyword evidence="4 6" id="KW-0694">RNA-binding</keyword>
<feature type="binding site" evidence="6">
    <location>
        <position position="56"/>
    </location>
    <ligand>
        <name>S-adenosyl-L-methionine</name>
        <dbReference type="ChEBI" id="CHEBI:59789"/>
    </ligand>
</feature>
<evidence type="ECO:0000256" key="6">
    <source>
        <dbReference type="PROSITE-ProRule" id="PRU01026"/>
    </source>
</evidence>
<dbReference type="STRING" id="1037660.A0A066VU09"/>
<dbReference type="PANTHER" id="PTHR11727:SF7">
    <property type="entry name" value="DIMETHYLADENOSINE TRANSFERASE-RELATED"/>
    <property type="match status" value="1"/>
</dbReference>
<comment type="caution">
    <text evidence="8">The sequence shown here is derived from an EMBL/GenBank/DDBJ whole genome shotgun (WGS) entry which is preliminary data.</text>
</comment>
<evidence type="ECO:0000256" key="4">
    <source>
        <dbReference type="ARBA" id="ARBA00022884"/>
    </source>
</evidence>
<evidence type="ECO:0000313" key="9">
    <source>
        <dbReference type="Proteomes" id="UP000027361"/>
    </source>
</evidence>
<dbReference type="GeneID" id="25262565"/>
<dbReference type="InterPro" id="IPR029063">
    <property type="entry name" value="SAM-dependent_MTases_sf"/>
</dbReference>
<reference evidence="8 9" key="1">
    <citation type="submission" date="2014-05" db="EMBL/GenBank/DDBJ databases">
        <title>Draft genome sequence of a rare smut relative, Tilletiaria anomala UBC 951.</title>
        <authorList>
            <consortium name="DOE Joint Genome Institute"/>
            <person name="Toome M."/>
            <person name="Kuo A."/>
            <person name="Henrissat B."/>
            <person name="Lipzen A."/>
            <person name="Tritt A."/>
            <person name="Yoshinaga Y."/>
            <person name="Zane M."/>
            <person name="Barry K."/>
            <person name="Grigoriev I.V."/>
            <person name="Spatafora J.W."/>
            <person name="Aimea M.C."/>
        </authorList>
    </citation>
    <scope>NUCLEOTIDE SEQUENCE [LARGE SCALE GENOMIC DNA]</scope>
    <source>
        <strain evidence="8 9">UBC 951</strain>
    </source>
</reference>
<dbReference type="HOGENOM" id="CLU_034228_1_0_1"/>
<evidence type="ECO:0000256" key="1">
    <source>
        <dbReference type="ARBA" id="ARBA00022603"/>
    </source>
</evidence>
<dbReference type="Pfam" id="PF00398">
    <property type="entry name" value="RrnaAD"/>
    <property type="match status" value="1"/>
</dbReference>
<keyword evidence="1 6" id="KW-0489">Methyltransferase</keyword>
<dbReference type="PROSITE" id="PS51689">
    <property type="entry name" value="SAM_RNA_A_N6_MT"/>
    <property type="match status" value="1"/>
</dbReference>
<dbReference type="FunCoup" id="A0A066VU09">
    <property type="interactions" value="16"/>
</dbReference>
<comment type="caution">
    <text evidence="6">Lacks conserved residue(s) required for the propagation of feature annotation.</text>
</comment>
<dbReference type="InterPro" id="IPR001737">
    <property type="entry name" value="KsgA/Erm"/>
</dbReference>
<keyword evidence="2 6" id="KW-0808">Transferase</keyword>
<dbReference type="SUPFAM" id="SSF53335">
    <property type="entry name" value="S-adenosyl-L-methionine-dependent methyltransferases"/>
    <property type="match status" value="1"/>
</dbReference>
<dbReference type="RefSeq" id="XP_013241998.1">
    <property type="nucleotide sequence ID" value="XM_013386544.1"/>
</dbReference>
<evidence type="ECO:0000256" key="2">
    <source>
        <dbReference type="ARBA" id="ARBA00022679"/>
    </source>
</evidence>